<sequence length="130" mass="13968">MEILVTAPDTDESGDTLRSAFSWLREEDDLRGRVHLRQAPPQAGQMGSPWEAIVVAALSAGGAVPVLINTLGTWIRNQRTTLKLEVKIGETSIVIDADRVKANPDEIGLLLDKATRAATHLEITNGDATG</sequence>
<dbReference type="InterPro" id="IPR045428">
    <property type="entry name" value="EACC1"/>
</dbReference>
<evidence type="ECO:0000256" key="1">
    <source>
        <dbReference type="SAM" id="Phobius"/>
    </source>
</evidence>
<dbReference type="RefSeq" id="WP_104477267.1">
    <property type="nucleotide sequence ID" value="NZ_CP154825.1"/>
</dbReference>
<comment type="caution">
    <text evidence="2">The sequence shown here is derived from an EMBL/GenBank/DDBJ whole genome shotgun (WGS) entry which is preliminary data.</text>
</comment>
<keyword evidence="3" id="KW-1185">Reference proteome</keyword>
<protein>
    <submittedName>
        <fullName evidence="2">Uncharacterized protein</fullName>
    </submittedName>
</protein>
<organism evidence="2 3">
    <name type="scientific">Actinokineospora auranticolor</name>
    <dbReference type="NCBI Taxonomy" id="155976"/>
    <lineage>
        <taxon>Bacteria</taxon>
        <taxon>Bacillati</taxon>
        <taxon>Actinomycetota</taxon>
        <taxon>Actinomycetes</taxon>
        <taxon>Pseudonocardiales</taxon>
        <taxon>Pseudonocardiaceae</taxon>
        <taxon>Actinokineospora</taxon>
    </lineage>
</organism>
<dbReference type="EMBL" id="PTIX01000002">
    <property type="protein sequence ID" value="PPK70362.1"/>
    <property type="molecule type" value="Genomic_DNA"/>
</dbReference>
<name>A0A2S6GYN4_9PSEU</name>
<proteinExistence type="predicted"/>
<keyword evidence="1" id="KW-0472">Membrane</keyword>
<keyword evidence="1" id="KW-1133">Transmembrane helix</keyword>
<gene>
    <name evidence="2" type="ORF">CLV40_102275</name>
</gene>
<reference evidence="2 3" key="1">
    <citation type="submission" date="2018-02" db="EMBL/GenBank/DDBJ databases">
        <title>Genomic Encyclopedia of Archaeal and Bacterial Type Strains, Phase II (KMG-II): from individual species to whole genera.</title>
        <authorList>
            <person name="Goeker M."/>
        </authorList>
    </citation>
    <scope>NUCLEOTIDE SEQUENCE [LARGE SCALE GENOMIC DNA]</scope>
    <source>
        <strain evidence="2 3">YU 961-1</strain>
    </source>
</reference>
<accession>A0A2S6GYN4</accession>
<dbReference type="AlphaFoldDB" id="A0A2S6GYN4"/>
<dbReference type="Proteomes" id="UP000239203">
    <property type="component" value="Unassembled WGS sequence"/>
</dbReference>
<evidence type="ECO:0000313" key="3">
    <source>
        <dbReference type="Proteomes" id="UP000239203"/>
    </source>
</evidence>
<dbReference type="OrthoDB" id="3400184at2"/>
<dbReference type="Pfam" id="PF19953">
    <property type="entry name" value="EACC1"/>
    <property type="match status" value="1"/>
</dbReference>
<keyword evidence="1" id="KW-0812">Transmembrane</keyword>
<feature type="transmembrane region" description="Helical" evidence="1">
    <location>
        <begin position="52"/>
        <end position="75"/>
    </location>
</feature>
<evidence type="ECO:0000313" key="2">
    <source>
        <dbReference type="EMBL" id="PPK70362.1"/>
    </source>
</evidence>